<keyword evidence="3" id="KW-1185">Reference proteome</keyword>
<proteinExistence type="predicted"/>
<feature type="non-terminal residue" evidence="2">
    <location>
        <position position="1"/>
    </location>
</feature>
<name>A0AAD8B553_BIOPF</name>
<accession>A0AAD8B553</accession>
<evidence type="ECO:0000259" key="1">
    <source>
        <dbReference type="PROSITE" id="PS51233"/>
    </source>
</evidence>
<reference evidence="2" key="2">
    <citation type="submission" date="2023-04" db="EMBL/GenBank/DDBJ databases">
        <authorList>
            <person name="Bu L."/>
            <person name="Lu L."/>
            <person name="Laidemitt M.R."/>
            <person name="Zhang S.M."/>
            <person name="Mutuku M."/>
            <person name="Mkoji G."/>
            <person name="Steinauer M."/>
            <person name="Loker E.S."/>
        </authorList>
    </citation>
    <scope>NUCLEOTIDE SEQUENCE</scope>
    <source>
        <strain evidence="2">KasaAsao</strain>
        <tissue evidence="2">Whole Snail</tissue>
    </source>
</reference>
<dbReference type="EMBL" id="JASAOG010000141">
    <property type="protein sequence ID" value="KAK0048149.1"/>
    <property type="molecule type" value="Genomic_DNA"/>
</dbReference>
<gene>
    <name evidence="2" type="ORF">Bpfe_022409</name>
</gene>
<organism evidence="2 3">
    <name type="scientific">Biomphalaria pfeifferi</name>
    <name type="common">Bloodfluke planorb</name>
    <name type="synonym">Freshwater snail</name>
    <dbReference type="NCBI Taxonomy" id="112525"/>
    <lineage>
        <taxon>Eukaryota</taxon>
        <taxon>Metazoa</taxon>
        <taxon>Spiralia</taxon>
        <taxon>Lophotrochozoa</taxon>
        <taxon>Mollusca</taxon>
        <taxon>Gastropoda</taxon>
        <taxon>Heterobranchia</taxon>
        <taxon>Euthyneura</taxon>
        <taxon>Panpulmonata</taxon>
        <taxon>Hygrophila</taxon>
        <taxon>Lymnaeoidea</taxon>
        <taxon>Planorbidae</taxon>
        <taxon>Biomphalaria</taxon>
    </lineage>
</organism>
<dbReference type="PANTHER" id="PTHR13802">
    <property type="entry name" value="MUCIN 4-RELATED"/>
    <property type="match status" value="1"/>
</dbReference>
<dbReference type="PROSITE" id="PS51233">
    <property type="entry name" value="VWFD"/>
    <property type="match status" value="1"/>
</dbReference>
<dbReference type="InterPro" id="IPR051495">
    <property type="entry name" value="Epithelial_Barrier/Signaling"/>
</dbReference>
<dbReference type="InterPro" id="IPR001846">
    <property type="entry name" value="VWF_type-D"/>
</dbReference>
<feature type="domain" description="VWFD" evidence="1">
    <location>
        <begin position="1"/>
        <end position="127"/>
    </location>
</feature>
<dbReference type="Proteomes" id="UP001233172">
    <property type="component" value="Unassembled WGS sequence"/>
</dbReference>
<comment type="caution">
    <text evidence="2">The sequence shown here is derived from an EMBL/GenBank/DDBJ whole genome shotgun (WGS) entry which is preliminary data.</text>
</comment>
<sequence length="127" mass="13428">SALGDPHINTLDGTGYTMNGLGEFILLLINELNFTLQARTKQALSAAGNATKATVFSAFAAKEGDTATFQVELSADSKGMIINSCGADLTTDFYADERYNGSNVVADVQVSRKEKNNKTIALAAFPS</sequence>
<dbReference type="AlphaFoldDB" id="A0AAD8B553"/>
<protein>
    <submittedName>
        <fullName evidence="2">Mucin-like protein</fullName>
    </submittedName>
</protein>
<feature type="non-terminal residue" evidence="2">
    <location>
        <position position="127"/>
    </location>
</feature>
<reference evidence="2" key="1">
    <citation type="journal article" date="2023" name="PLoS Negl. Trop. Dis.">
        <title>A genome sequence for Biomphalaria pfeifferi, the major vector snail for the human-infecting parasite Schistosoma mansoni.</title>
        <authorList>
            <person name="Bu L."/>
            <person name="Lu L."/>
            <person name="Laidemitt M.R."/>
            <person name="Zhang S.M."/>
            <person name="Mutuku M."/>
            <person name="Mkoji G."/>
            <person name="Steinauer M."/>
            <person name="Loker E.S."/>
        </authorList>
    </citation>
    <scope>NUCLEOTIDE SEQUENCE</scope>
    <source>
        <strain evidence="2">KasaAsao</strain>
    </source>
</reference>
<dbReference type="PANTHER" id="PTHR13802:SF52">
    <property type="entry name" value="MUCIN-4"/>
    <property type="match status" value="1"/>
</dbReference>
<evidence type="ECO:0000313" key="2">
    <source>
        <dbReference type="EMBL" id="KAK0048149.1"/>
    </source>
</evidence>
<evidence type="ECO:0000313" key="3">
    <source>
        <dbReference type="Proteomes" id="UP001233172"/>
    </source>
</evidence>